<dbReference type="RefSeq" id="WP_257467632.1">
    <property type="nucleotide sequence ID" value="NZ_CP026095.1"/>
</dbReference>
<accession>A0A3T0KMS7</accession>
<organism evidence="4 5">
    <name type="scientific">Peribacillus asahii</name>
    <dbReference type="NCBI Taxonomy" id="228899"/>
    <lineage>
        <taxon>Bacteria</taxon>
        <taxon>Bacillati</taxon>
        <taxon>Bacillota</taxon>
        <taxon>Bacilli</taxon>
        <taxon>Bacillales</taxon>
        <taxon>Bacillaceae</taxon>
        <taxon>Peribacillus</taxon>
    </lineage>
</organism>
<dbReference type="EMBL" id="CP026095">
    <property type="protein sequence ID" value="AZV41583.1"/>
    <property type="molecule type" value="Genomic_DNA"/>
</dbReference>
<reference evidence="4 5" key="1">
    <citation type="submission" date="2018-01" db="EMBL/GenBank/DDBJ databases">
        <title>Bacillus asahii Genome sequencing and assembly.</title>
        <authorList>
            <person name="Jiang H."/>
            <person name="Feng Y."/>
            <person name="Zhao F."/>
            <person name="Lin X."/>
        </authorList>
    </citation>
    <scope>NUCLEOTIDE SEQUENCE [LARGE SCALE GENOMIC DNA]</scope>
    <source>
        <strain evidence="4 5">OM18</strain>
    </source>
</reference>
<dbReference type="PIRSF" id="PIRSF009467">
    <property type="entry name" value="Ureas_acces_UreF"/>
    <property type="match status" value="1"/>
</dbReference>
<dbReference type="GO" id="GO:0005737">
    <property type="term" value="C:cytoplasm"/>
    <property type="evidence" value="ECO:0007669"/>
    <property type="project" value="UniProtKB-SubCell"/>
</dbReference>
<keyword evidence="1 3" id="KW-0996">Nickel insertion</keyword>
<dbReference type="HAMAP" id="MF_01385">
    <property type="entry name" value="UreF"/>
    <property type="match status" value="1"/>
</dbReference>
<gene>
    <name evidence="3 4" type="primary">ureF</name>
    <name evidence="4" type="ORF">BAOM_0972</name>
</gene>
<evidence type="ECO:0000256" key="2">
    <source>
        <dbReference type="ARBA" id="ARBA00023186"/>
    </source>
</evidence>
<dbReference type="Gene3D" id="1.10.4190.10">
    <property type="entry name" value="Urease accessory protein UreF"/>
    <property type="match status" value="1"/>
</dbReference>
<name>A0A3T0KMS7_9BACI</name>
<sequence>MSDMRMIKEILPLIQLCDSNFPSGAFSHSFGLETYIQEDYVTTVEEFKQFLHVYILKSLTYTDGLGCRIAYDLAAEQKLEELWGLDEVLYASCSSAESREASRRIGQQMARICLVLYPSDTLADYQQKIKKKQCYGHPALVFALVCYELTISRELAVMSCLYAGVSSLIQNAVRGIPLGQTDGQLLLLWAHEVIQSAVEVVEGLSESALGRTQPGLEIAQMRHEQLHVRLFMS</sequence>
<proteinExistence type="inferred from homology"/>
<comment type="function">
    <text evidence="3">Required for maturation of urease via the functional incorporation of the urease nickel metallocenter.</text>
</comment>
<evidence type="ECO:0000256" key="3">
    <source>
        <dbReference type="HAMAP-Rule" id="MF_01385"/>
    </source>
</evidence>
<keyword evidence="3" id="KW-0963">Cytoplasm</keyword>
<evidence type="ECO:0000313" key="4">
    <source>
        <dbReference type="EMBL" id="AZV41583.1"/>
    </source>
</evidence>
<keyword evidence="2 3" id="KW-0143">Chaperone</keyword>
<evidence type="ECO:0000313" key="5">
    <source>
        <dbReference type="Proteomes" id="UP000283095"/>
    </source>
</evidence>
<evidence type="ECO:0000256" key="1">
    <source>
        <dbReference type="ARBA" id="ARBA00022988"/>
    </source>
</evidence>
<dbReference type="Pfam" id="PF01730">
    <property type="entry name" value="UreF"/>
    <property type="match status" value="1"/>
</dbReference>
<dbReference type="PANTHER" id="PTHR33620">
    <property type="entry name" value="UREASE ACCESSORY PROTEIN F"/>
    <property type="match status" value="1"/>
</dbReference>
<dbReference type="InterPro" id="IPR002639">
    <property type="entry name" value="UreF"/>
</dbReference>
<dbReference type="PANTHER" id="PTHR33620:SF1">
    <property type="entry name" value="UREASE ACCESSORY PROTEIN F"/>
    <property type="match status" value="1"/>
</dbReference>
<comment type="similarity">
    <text evidence="3">Belongs to the UreF family.</text>
</comment>
<dbReference type="AlphaFoldDB" id="A0A3T0KMS7"/>
<dbReference type="InterPro" id="IPR038277">
    <property type="entry name" value="UreF_sf"/>
</dbReference>
<comment type="subcellular location">
    <subcellularLocation>
        <location evidence="3">Cytoplasm</location>
    </subcellularLocation>
</comment>
<comment type="subunit">
    <text evidence="3">UreD, UreF and UreG form a complex that acts as a GTP-hydrolysis-dependent molecular chaperone, activating the urease apoprotein by helping to assemble the nickel containing metallocenter of UreC. The UreE protein probably delivers the nickel.</text>
</comment>
<dbReference type="KEGG" id="pasa:BAOM_0972"/>
<dbReference type="GO" id="GO:0016151">
    <property type="term" value="F:nickel cation binding"/>
    <property type="evidence" value="ECO:0007669"/>
    <property type="project" value="UniProtKB-UniRule"/>
</dbReference>
<dbReference type="Proteomes" id="UP000283095">
    <property type="component" value="Chromosome"/>
</dbReference>
<protein>
    <recommendedName>
        <fullName evidence="3">Urease accessory protein UreF</fullName>
    </recommendedName>
</protein>